<evidence type="ECO:0000259" key="6">
    <source>
        <dbReference type="PROSITE" id="PS51914"/>
    </source>
</evidence>
<feature type="region of interest" description="Disordered" evidence="5">
    <location>
        <begin position="817"/>
        <end position="836"/>
    </location>
</feature>
<name>A0ABD3MDF5_9STRA</name>
<evidence type="ECO:0000256" key="1">
    <source>
        <dbReference type="ARBA" id="ARBA00004240"/>
    </source>
</evidence>
<dbReference type="PANTHER" id="PTHR15414:SF0">
    <property type="entry name" value="ENDOPLASMIC RETICULUM LECTIN 1"/>
    <property type="match status" value="1"/>
</dbReference>
<feature type="region of interest" description="Disordered" evidence="5">
    <location>
        <begin position="86"/>
        <end position="106"/>
    </location>
</feature>
<feature type="compositionally biased region" description="Low complexity" evidence="5">
    <location>
        <begin position="386"/>
        <end position="401"/>
    </location>
</feature>
<comment type="subcellular location">
    <subcellularLocation>
        <location evidence="1">Endoplasmic reticulum</location>
    </subcellularLocation>
</comment>
<evidence type="ECO:0000313" key="7">
    <source>
        <dbReference type="EMBL" id="KAL3760664.1"/>
    </source>
</evidence>
<protein>
    <recommendedName>
        <fullName evidence="6">MRH domain-containing protein</fullName>
    </recommendedName>
</protein>
<dbReference type="InterPro" id="IPR044865">
    <property type="entry name" value="MRH_dom"/>
</dbReference>
<feature type="compositionally biased region" description="Low complexity" evidence="5">
    <location>
        <begin position="235"/>
        <end position="256"/>
    </location>
</feature>
<proteinExistence type="predicted"/>
<dbReference type="AlphaFoldDB" id="A0ABD3MDF5"/>
<dbReference type="InterPro" id="IPR012913">
    <property type="entry name" value="OS9-like_dom"/>
</dbReference>
<evidence type="ECO:0000313" key="8">
    <source>
        <dbReference type="Proteomes" id="UP001530293"/>
    </source>
</evidence>
<dbReference type="Pfam" id="PF07915">
    <property type="entry name" value="PRKCSH"/>
    <property type="match status" value="2"/>
</dbReference>
<feature type="region of interest" description="Disordered" evidence="5">
    <location>
        <begin position="332"/>
        <end position="405"/>
    </location>
</feature>
<feature type="domain" description="MRH" evidence="6">
    <location>
        <begin position="960"/>
        <end position="1130"/>
    </location>
</feature>
<organism evidence="7 8">
    <name type="scientific">Discostella pseudostelligera</name>
    <dbReference type="NCBI Taxonomy" id="259834"/>
    <lineage>
        <taxon>Eukaryota</taxon>
        <taxon>Sar</taxon>
        <taxon>Stramenopiles</taxon>
        <taxon>Ochrophyta</taxon>
        <taxon>Bacillariophyta</taxon>
        <taxon>Coscinodiscophyceae</taxon>
        <taxon>Thalassiosirophycidae</taxon>
        <taxon>Stephanodiscales</taxon>
        <taxon>Stephanodiscaceae</taxon>
        <taxon>Discostella</taxon>
    </lineage>
</organism>
<accession>A0ABD3MDF5</accession>
<feature type="compositionally biased region" description="Acidic residues" evidence="5">
    <location>
        <begin position="365"/>
        <end position="375"/>
    </location>
</feature>
<keyword evidence="8" id="KW-1185">Reference proteome</keyword>
<evidence type="ECO:0000256" key="2">
    <source>
        <dbReference type="ARBA" id="ARBA00022729"/>
    </source>
</evidence>
<evidence type="ECO:0000256" key="3">
    <source>
        <dbReference type="ARBA" id="ARBA00022824"/>
    </source>
</evidence>
<feature type="compositionally biased region" description="Basic and acidic residues" evidence="5">
    <location>
        <begin position="484"/>
        <end position="494"/>
    </location>
</feature>
<sequence>MKAATAVTMNLMSNSRRRRRRRPILRRNHAVVVLALLVLLQQQLIFLAGTSAVASASAAADLSTTTNNDDNEPDAYDAATDAVTTDSTVNDHHDSPMVVDSDEGNNNIDGDATVVIAAHDVEGTATAEAGADEVGELVMSETSITSTPSPTDIGVADDDQILGEDTSISSSNEIPNIVAEVVDVLDAYYADSAISSQGGGLEMTNDDETNQNNIAEVPIPPNVEEKQDLPPTLHPTTTSTTTTSSTITFSSNNPTIIASTTQGGDEIDHTTTTYERIMYNSLFQSNIMEYDMLKFDPFSFSGAPLGGWGRATRSRLATLPLRLVVGKDGSGGIPLMFGEVTGGGDSNDDGSRDEGEATDAPTENEVVDDIANENENDNKLMRRGESSSTSSSAPSSSPTTSHFADATEGVRQSTGPHFTIHDATGQKYVCRVYAEDELIVRSRIDSVFNPAITIWDNVNDDAVPHEEGGKSGNSEDIAKGSVNRGEDAKKPQQNRFHFDIKSSVVNVADAENLPQVIRTSVVKLLRELRMNDAADELLEVGIDLGGEGVVLMMDDTIDGGDNDAAKMASELVDIIKAAAVGAGMGSSKTEIDGGSKGAPLSTTKPPQLTIDQILHLIQSLKGTCSQFHDGGWWSYELCHLQQLRQFHVNFSNDAGVAKYDIRDVSLVGKFDGEIQILYPTGERKGEFFKGSMTSLQVDDTGTAFNIRQDDIDLHADELYPDEIKNFDSAGGNLIEGAPVIIHKFDGGDFCEEVGYDRYAYNEMHCCTKNFIDHMLSANNRRKGDTPQAVLLSVQEVGPCIYRAKVCTPLLCPNPVADSSASNTETKPAATTVASTETTTSSSAQLVKKDDPIGTLLSAILGKDTPELGEIRVYFPDDLTGKEFDELIRQAKDGKDFTTDPTFQHVKEALRKVQNSKTMSIKDLLLDNDDDGTEKVSGGGSGNDEVGGSIREILNKSLGTRKCLERDIGWWTYEFCYAKQIRQYHMNIDIRTKPPKQYIETEHILGIYKGSGNSFDDYPNEDERLHVSNAAGRSLSNDDEKNNIMAQPLSSSSHAGGNGAIYKQEYKFGEVCDHEDVAMSVIKGGNVLHGSIERSSTVRFMCGKRRELVDVKEDSTCHYILDVTVPELCHHELFRAEVTKSQVVKCLPV</sequence>
<dbReference type="Gene3D" id="2.70.130.10">
    <property type="entry name" value="Mannose-6-phosphate receptor binding domain"/>
    <property type="match status" value="2"/>
</dbReference>
<dbReference type="EMBL" id="JALLBG020000175">
    <property type="protein sequence ID" value="KAL3760664.1"/>
    <property type="molecule type" value="Genomic_DNA"/>
</dbReference>
<feature type="region of interest" description="Disordered" evidence="5">
    <location>
        <begin position="463"/>
        <end position="494"/>
    </location>
</feature>
<dbReference type="PROSITE" id="PS51914">
    <property type="entry name" value="MRH"/>
    <property type="match status" value="1"/>
</dbReference>
<dbReference type="InterPro" id="IPR009011">
    <property type="entry name" value="Man6P_isomerase_rcpt-bd_dom_sf"/>
</dbReference>
<dbReference type="PANTHER" id="PTHR15414">
    <property type="entry name" value="OS-9-RELATED"/>
    <property type="match status" value="1"/>
</dbReference>
<keyword evidence="2" id="KW-0732">Signal</keyword>
<keyword evidence="3" id="KW-0256">Endoplasmic reticulum</keyword>
<evidence type="ECO:0000256" key="5">
    <source>
        <dbReference type="SAM" id="MobiDB-lite"/>
    </source>
</evidence>
<gene>
    <name evidence="7" type="ORF">ACHAWU_005385</name>
</gene>
<feature type="compositionally biased region" description="Basic and acidic residues" evidence="5">
    <location>
        <begin position="376"/>
        <end position="385"/>
    </location>
</feature>
<feature type="region of interest" description="Disordered" evidence="5">
    <location>
        <begin position="222"/>
        <end position="264"/>
    </location>
</feature>
<evidence type="ECO:0000256" key="4">
    <source>
        <dbReference type="ARBA" id="ARBA00023157"/>
    </source>
</evidence>
<reference evidence="7 8" key="1">
    <citation type="submission" date="2024-10" db="EMBL/GenBank/DDBJ databases">
        <title>Updated reference genomes for cyclostephanoid diatoms.</title>
        <authorList>
            <person name="Roberts W.R."/>
            <person name="Alverson A.J."/>
        </authorList>
    </citation>
    <scope>NUCLEOTIDE SEQUENCE [LARGE SCALE GENOMIC DNA]</scope>
    <source>
        <strain evidence="7 8">AJA232-27</strain>
    </source>
</reference>
<keyword evidence="4" id="KW-1015">Disulfide bond</keyword>
<dbReference type="InterPro" id="IPR045149">
    <property type="entry name" value="OS-9-like"/>
</dbReference>
<comment type="caution">
    <text evidence="7">The sequence shown here is derived from an EMBL/GenBank/DDBJ whole genome shotgun (WGS) entry which is preliminary data.</text>
</comment>
<dbReference type="GO" id="GO:0005783">
    <property type="term" value="C:endoplasmic reticulum"/>
    <property type="evidence" value="ECO:0007669"/>
    <property type="project" value="UniProtKB-SubCell"/>
</dbReference>
<feature type="region of interest" description="Disordered" evidence="5">
    <location>
        <begin position="1"/>
        <end position="21"/>
    </location>
</feature>
<dbReference type="Proteomes" id="UP001530293">
    <property type="component" value="Unassembled WGS sequence"/>
</dbReference>